<protein>
    <submittedName>
        <fullName evidence="1">Putative NAD(FAD)-utilizing dehydrogenase</fullName>
    </submittedName>
</protein>
<name>A0A218ML66_9VIRU</name>
<proteinExistence type="predicted"/>
<evidence type="ECO:0000313" key="1">
    <source>
        <dbReference type="EMBL" id="ASF00011.1"/>
    </source>
</evidence>
<dbReference type="PANTHER" id="PTHR43106">
    <property type="entry name" value="DEHYDROGENASE-RELATED"/>
    <property type="match status" value="1"/>
</dbReference>
<dbReference type="InterPro" id="IPR036188">
    <property type="entry name" value="FAD/NAD-bd_sf"/>
</dbReference>
<organism evidence="1">
    <name type="scientific">uncultured virus</name>
    <dbReference type="NCBI Taxonomy" id="340016"/>
    <lineage>
        <taxon>Viruses</taxon>
        <taxon>environmental samples</taxon>
    </lineage>
</organism>
<dbReference type="PANTHER" id="PTHR43106:SF1">
    <property type="entry name" value="DEHYDROGENASE-RELATED"/>
    <property type="match status" value="1"/>
</dbReference>
<reference evidence="1" key="1">
    <citation type="submission" date="2016-10" db="EMBL/GenBank/DDBJ databases">
        <authorList>
            <person name="Varghese N."/>
        </authorList>
    </citation>
    <scope>NUCLEOTIDE SEQUENCE</scope>
</reference>
<dbReference type="Gene3D" id="3.50.50.60">
    <property type="entry name" value="FAD/NAD(P)-binding domain"/>
    <property type="match status" value="2"/>
</dbReference>
<dbReference type="SUPFAM" id="SSF51905">
    <property type="entry name" value="FAD/NAD(P)-binding domain"/>
    <property type="match status" value="1"/>
</dbReference>
<dbReference type="EMBL" id="KY052811">
    <property type="protein sequence ID" value="ASF00011.1"/>
    <property type="molecule type" value="Genomic_DNA"/>
</dbReference>
<sequence length="479" mass="54260">MNKVVIVGAGVAGVNAATKLVDNGFDGKITIIDMGLDPYRRPASDVMRGFLGAGGWSDGKLTYHTSIGGQLSKYTGDEKAMELMDQVIENFKRFHPKPEEVQCSNPIDEPDFIKPHFGLRLFPVWHVGTDYLHEIGKNWYDYLVEKGVEFIWETKVTDIDFNKKIIKYSETNAHADYCWEDYDTLIFGVGKSGIDFAKSLSEDYELPTEPKPVQIGVRFEAPQHHFQKLIDIAYDFKLYRKFDAEGVSLRSFCTNNNAAYVAAEHTYGDISYNGHAKKDKKYENGMTNFGILMEIKGIEEPFNWAREAVKKMQIDGKGTFYSPSHRVPSKTTEGDYVETQVVENLEPLYEAIGNYAIYIQDFINDMEKIFPTLGKDWGIYMPEVKYLAPEPLVNYKDLSLTRFPNVHFVGDALSARGITVSGAQGTLVAEQILSMSKAVDDFLEHVDKQGPWSEEDDKIYTVGGLTNDKEKSFMEFVKK</sequence>
<reference evidence="1" key="2">
    <citation type="journal article" date="2017" name="Nat. Commun.">
        <title>Single-virus genomics reveals hidden cosmopolitan and abundant viruses.</title>
        <authorList>
            <person name="Martinez-Hernandez F."/>
            <person name="Fornas O."/>
            <person name="Lluesma Gomez M."/>
            <person name="Bolduc B."/>
            <person name="de la Cruz Pena M.J."/>
            <person name="Martinez J.M."/>
            <person name="Anton J."/>
            <person name="Gasol J.M."/>
            <person name="Rosselli R."/>
            <person name="Rodriguez-Valera F."/>
            <person name="Sullivan M.B."/>
            <person name="Acinas S.G."/>
            <person name="Martinez-Garcia M."/>
        </authorList>
    </citation>
    <scope>NUCLEOTIDE SEQUENCE</scope>
</reference>
<accession>A0A218ML66</accession>